<evidence type="ECO:0000256" key="1">
    <source>
        <dbReference type="SAM" id="MobiDB-lite"/>
    </source>
</evidence>
<dbReference type="AlphaFoldDB" id="A0A0F9B272"/>
<protein>
    <submittedName>
        <fullName evidence="2">Uncharacterized protein</fullName>
    </submittedName>
</protein>
<evidence type="ECO:0000313" key="2">
    <source>
        <dbReference type="EMBL" id="KKL07887.1"/>
    </source>
</evidence>
<gene>
    <name evidence="2" type="ORF">LCGC14_2581480</name>
</gene>
<feature type="non-terminal residue" evidence="2">
    <location>
        <position position="1"/>
    </location>
</feature>
<sequence>ASPSLQLDGIHPSKAVGTATPTVASRNTSAYLDKLEGGVRKLYRVGPNWLRFVSRVDKNGV</sequence>
<organism evidence="2">
    <name type="scientific">marine sediment metagenome</name>
    <dbReference type="NCBI Taxonomy" id="412755"/>
    <lineage>
        <taxon>unclassified sequences</taxon>
        <taxon>metagenomes</taxon>
        <taxon>ecological metagenomes</taxon>
    </lineage>
</organism>
<feature type="region of interest" description="Disordered" evidence="1">
    <location>
        <begin position="1"/>
        <end position="21"/>
    </location>
</feature>
<comment type="caution">
    <text evidence="2">The sequence shown here is derived from an EMBL/GenBank/DDBJ whole genome shotgun (WGS) entry which is preliminary data.</text>
</comment>
<name>A0A0F9B272_9ZZZZ</name>
<accession>A0A0F9B272</accession>
<proteinExistence type="predicted"/>
<dbReference type="EMBL" id="LAZR01043107">
    <property type="protein sequence ID" value="KKL07887.1"/>
    <property type="molecule type" value="Genomic_DNA"/>
</dbReference>
<reference evidence="2" key="1">
    <citation type="journal article" date="2015" name="Nature">
        <title>Complex archaea that bridge the gap between prokaryotes and eukaryotes.</title>
        <authorList>
            <person name="Spang A."/>
            <person name="Saw J.H."/>
            <person name="Jorgensen S.L."/>
            <person name="Zaremba-Niedzwiedzka K."/>
            <person name="Martijn J."/>
            <person name="Lind A.E."/>
            <person name="van Eijk R."/>
            <person name="Schleper C."/>
            <person name="Guy L."/>
            <person name="Ettema T.J."/>
        </authorList>
    </citation>
    <scope>NUCLEOTIDE SEQUENCE</scope>
</reference>